<dbReference type="VEuPathDB" id="VectorBase:AFAF005045"/>
<dbReference type="AlphaFoldDB" id="A0A182Q8B1"/>
<keyword evidence="1" id="KW-1133">Transmembrane helix</keyword>
<name>A0A182Q8B1_9DIPT</name>
<protein>
    <recommendedName>
        <fullName evidence="2">DUF4781 domain-containing protein</fullName>
    </recommendedName>
</protein>
<proteinExistence type="predicted"/>
<dbReference type="Pfam" id="PF16013">
    <property type="entry name" value="DUF4781"/>
    <property type="match status" value="1"/>
</dbReference>
<dbReference type="InterPro" id="IPR031962">
    <property type="entry name" value="DUF4781"/>
</dbReference>
<evidence type="ECO:0000259" key="2">
    <source>
        <dbReference type="Pfam" id="PF16013"/>
    </source>
</evidence>
<dbReference type="EMBL" id="AXCN02000193">
    <property type="status" value="NOT_ANNOTATED_CDS"/>
    <property type="molecule type" value="Genomic_DNA"/>
</dbReference>
<evidence type="ECO:0000313" key="3">
    <source>
        <dbReference type="EnsemblMetazoa" id="AFAF005045-PA"/>
    </source>
</evidence>
<reference evidence="4" key="1">
    <citation type="submission" date="2014-01" db="EMBL/GenBank/DDBJ databases">
        <title>The Genome Sequence of Anopheles farauti FAR1 (V2).</title>
        <authorList>
            <consortium name="The Broad Institute Genomics Platform"/>
            <person name="Neafsey D.E."/>
            <person name="Besansky N."/>
            <person name="Howell P."/>
            <person name="Walton C."/>
            <person name="Young S.K."/>
            <person name="Zeng Q."/>
            <person name="Gargeya S."/>
            <person name="Fitzgerald M."/>
            <person name="Haas B."/>
            <person name="Abouelleil A."/>
            <person name="Allen A.W."/>
            <person name="Alvarado L."/>
            <person name="Arachchi H.M."/>
            <person name="Berlin A.M."/>
            <person name="Chapman S.B."/>
            <person name="Gainer-Dewar J."/>
            <person name="Goldberg J."/>
            <person name="Griggs A."/>
            <person name="Gujja S."/>
            <person name="Hansen M."/>
            <person name="Howarth C."/>
            <person name="Imamovic A."/>
            <person name="Ireland A."/>
            <person name="Larimer J."/>
            <person name="McCowan C."/>
            <person name="Murphy C."/>
            <person name="Pearson M."/>
            <person name="Poon T.W."/>
            <person name="Priest M."/>
            <person name="Roberts A."/>
            <person name="Saif S."/>
            <person name="Shea T."/>
            <person name="Sisk P."/>
            <person name="Sykes S."/>
            <person name="Wortman J."/>
            <person name="Nusbaum C."/>
            <person name="Birren B."/>
        </authorList>
    </citation>
    <scope>NUCLEOTIDE SEQUENCE [LARGE SCALE GENOMIC DNA]</scope>
    <source>
        <strain evidence="4">FAR1</strain>
    </source>
</reference>
<feature type="domain" description="DUF4781" evidence="2">
    <location>
        <begin position="114"/>
        <end position="348"/>
    </location>
</feature>
<dbReference type="STRING" id="69004.A0A182Q8B1"/>
<dbReference type="EnsemblMetazoa" id="AFAF005045-RA">
    <property type="protein sequence ID" value="AFAF005045-PA"/>
    <property type="gene ID" value="AFAF005045"/>
</dbReference>
<evidence type="ECO:0000256" key="1">
    <source>
        <dbReference type="SAM" id="Phobius"/>
    </source>
</evidence>
<keyword evidence="1" id="KW-0812">Transmembrane</keyword>
<evidence type="ECO:0000313" key="4">
    <source>
        <dbReference type="Proteomes" id="UP000075886"/>
    </source>
</evidence>
<sequence>MSAAHISQVMYNFLHRGMGLNGETLTQCSEKFFHAPSKPSAVNLMAYVLNQIPDDAIESFEMLHRPDLLTDRKLYDRLAKVVNEMPTLEFQFVPLVMMYKGELDTSFVLRVRKQTNSAACVFFDQTVRKYDTFSQFLDSNRLPESVLWFPRDGQLRYQSEWPTPVIDIDRREIKRTDTVWKKVAIAGSGVAMILAFTPLGVTVTAPLIFISNLPTLGFTIADLIDGVQHERTSVVVQRSAALGFCLITFASSGLTSVCRVQKLRRLVPAGILDKLVKAEQILAATQLTTSGLDLTMAVIGEVNGWQKIPTAMWVKMGVLLCYAYRETFGEETAKCLIGMIQREGVVKFFTGLFPYVVRDKLKAMVNGSGFANLLQLVVQFLQQGIEFRVDDHFTTITLFGYKLKFQKLLAINWELMQSLLLQMQNAVGVVGKLCMEMRTSEKWSPSMLSDVMELLVLVNSLKDIPCTLADYIIIGKGYRYTIATVRAFFTTDKLARIDLLRALNSLTEPETKQLNDLRLEPGRLEGDDESLFSWLANHDSGQYTTALKALAAVAAATATTEPEKGQPTRIKLVNRCIGIGSLRLYLPAEILKVPEGLRTELFQHERFQRLCHQVNVQLLERANSVWLKTWANTQAGPTRALETISLLEQLFKRFPNRAGLARALNYALQFDNATVELVYYVILFTWNDTTNDHHLKQQTMQSRFGELVQQAHALRMARYISCPPSTEDGGSEHAIIALARTALPVEHEDDEVHSIPFGSAERAACWLHLMPALRNATTRAQIKSVLRNLLQHGSATVMQRSDPTVQQLPTAARMVLFVLAENKIVVEMLPPGKPGDGCWLLSFYLCGSSIGSAAA</sequence>
<feature type="transmembrane region" description="Helical" evidence="1">
    <location>
        <begin position="183"/>
        <end position="209"/>
    </location>
</feature>
<accession>A0A182Q8B1</accession>
<reference evidence="3" key="2">
    <citation type="submission" date="2020-05" db="UniProtKB">
        <authorList>
            <consortium name="EnsemblMetazoa"/>
        </authorList>
    </citation>
    <scope>IDENTIFICATION</scope>
    <source>
        <strain evidence="3">FAR1</strain>
    </source>
</reference>
<organism evidence="3 4">
    <name type="scientific">Anopheles farauti</name>
    <dbReference type="NCBI Taxonomy" id="69004"/>
    <lineage>
        <taxon>Eukaryota</taxon>
        <taxon>Metazoa</taxon>
        <taxon>Ecdysozoa</taxon>
        <taxon>Arthropoda</taxon>
        <taxon>Hexapoda</taxon>
        <taxon>Insecta</taxon>
        <taxon>Pterygota</taxon>
        <taxon>Neoptera</taxon>
        <taxon>Endopterygota</taxon>
        <taxon>Diptera</taxon>
        <taxon>Nematocera</taxon>
        <taxon>Culicoidea</taxon>
        <taxon>Culicidae</taxon>
        <taxon>Anophelinae</taxon>
        <taxon>Anopheles</taxon>
    </lineage>
</organism>
<dbReference type="Proteomes" id="UP000075886">
    <property type="component" value="Unassembled WGS sequence"/>
</dbReference>
<keyword evidence="1" id="KW-0472">Membrane</keyword>
<keyword evidence="4" id="KW-1185">Reference proteome</keyword>